<dbReference type="GO" id="GO:0004222">
    <property type="term" value="F:metalloendopeptidase activity"/>
    <property type="evidence" value="ECO:0007669"/>
    <property type="project" value="InterPro"/>
</dbReference>
<dbReference type="AlphaFoldDB" id="A0AAD4M4G1"/>
<dbReference type="PRINTS" id="PR01000">
    <property type="entry name" value="SREBPS2PTASE"/>
</dbReference>
<keyword evidence="4" id="KW-1185">Reference proteome</keyword>
<dbReference type="GO" id="GO:0031293">
    <property type="term" value="P:membrane protein intracellular domain proteolysis"/>
    <property type="evidence" value="ECO:0007669"/>
    <property type="project" value="TreeGrafter"/>
</dbReference>
<organism evidence="3 4">
    <name type="scientific">Multifurca ochricompacta</name>
    <dbReference type="NCBI Taxonomy" id="376703"/>
    <lineage>
        <taxon>Eukaryota</taxon>
        <taxon>Fungi</taxon>
        <taxon>Dikarya</taxon>
        <taxon>Basidiomycota</taxon>
        <taxon>Agaricomycotina</taxon>
        <taxon>Agaricomycetes</taxon>
        <taxon>Russulales</taxon>
        <taxon>Russulaceae</taxon>
        <taxon>Multifurca</taxon>
    </lineage>
</organism>
<gene>
    <name evidence="3" type="ORF">B0F90DRAFT_454255</name>
</gene>
<dbReference type="PANTHER" id="PTHR13325">
    <property type="entry name" value="PROTEASE M50 MEMBRANE-BOUND TRANSCRIPTION FACTOR SITE 2 PROTEASE"/>
    <property type="match status" value="1"/>
</dbReference>
<feature type="transmembrane region" description="Helical" evidence="1">
    <location>
        <begin position="228"/>
        <end position="249"/>
    </location>
</feature>
<dbReference type="InterPro" id="IPR001193">
    <property type="entry name" value="MBTPS2"/>
</dbReference>
<dbReference type="GO" id="GO:1905897">
    <property type="term" value="P:regulation of response to endoplasmic reticulum stress"/>
    <property type="evidence" value="ECO:0007669"/>
    <property type="project" value="TreeGrafter"/>
</dbReference>
<evidence type="ECO:0000256" key="2">
    <source>
        <dbReference type="SAM" id="SignalP"/>
    </source>
</evidence>
<dbReference type="Proteomes" id="UP001203297">
    <property type="component" value="Unassembled WGS sequence"/>
</dbReference>
<dbReference type="GO" id="GO:0005737">
    <property type="term" value="C:cytoplasm"/>
    <property type="evidence" value="ECO:0007669"/>
    <property type="project" value="TreeGrafter"/>
</dbReference>
<sequence length="339" mass="36920">MIPFAFLLLLSLWSLIHLTHRFYAPSFKSRSLLPTSLTSRKRNLTTVTLKGVYLRVESTALNYAHDILAQWLSRNRAVHFRTILRSTFDLGIMISLLGMAVALALLAWTFVQLARRLVVGSVPQSTDVYLRVKRVYESNYVPPLHTTRATTDLPVQLLIPGVTLPLSQLPLLISALFFSQTIHEAGHALSAALDHVPLQCLGASLTLLVPAAFVAFPTQALASLSPHVRARIAASGPLLSALLYLILILPLERPFLLVGYSSVTASGLIVASVTLDSPLASHLTPGTLLTALDDFPLANAKEGAWSDYLTASQSSFSKEPAWCVDTNWFLSEGDSAEVP</sequence>
<feature type="chain" id="PRO_5042114831" description="Endopeptidase S2P" evidence="2">
    <location>
        <begin position="22"/>
        <end position="339"/>
    </location>
</feature>
<evidence type="ECO:0000256" key="1">
    <source>
        <dbReference type="SAM" id="Phobius"/>
    </source>
</evidence>
<name>A0AAD4M4G1_9AGAM</name>
<proteinExistence type="predicted"/>
<feature type="signal peptide" evidence="2">
    <location>
        <begin position="1"/>
        <end position="21"/>
    </location>
</feature>
<dbReference type="PANTHER" id="PTHR13325:SF3">
    <property type="entry name" value="MEMBRANE-BOUND TRANSCRIPTION FACTOR SITE-2 PROTEASE"/>
    <property type="match status" value="1"/>
</dbReference>
<accession>A0AAD4M4G1</accession>
<dbReference type="EMBL" id="WTXG01000019">
    <property type="protein sequence ID" value="KAI0300117.1"/>
    <property type="molecule type" value="Genomic_DNA"/>
</dbReference>
<keyword evidence="1" id="KW-0812">Transmembrane</keyword>
<feature type="transmembrane region" description="Helical" evidence="1">
    <location>
        <begin position="157"/>
        <end position="176"/>
    </location>
</feature>
<protein>
    <recommendedName>
        <fullName evidence="5">Endopeptidase S2P</fullName>
    </recommendedName>
</protein>
<feature type="transmembrane region" description="Helical" evidence="1">
    <location>
        <begin position="90"/>
        <end position="111"/>
    </location>
</feature>
<keyword evidence="2" id="KW-0732">Signal</keyword>
<evidence type="ECO:0000313" key="4">
    <source>
        <dbReference type="Proteomes" id="UP001203297"/>
    </source>
</evidence>
<keyword evidence="1" id="KW-1133">Transmembrane helix</keyword>
<dbReference type="GO" id="GO:0016020">
    <property type="term" value="C:membrane"/>
    <property type="evidence" value="ECO:0007669"/>
    <property type="project" value="InterPro"/>
</dbReference>
<evidence type="ECO:0008006" key="5">
    <source>
        <dbReference type="Google" id="ProtNLM"/>
    </source>
</evidence>
<feature type="transmembrane region" description="Helical" evidence="1">
    <location>
        <begin position="196"/>
        <end position="216"/>
    </location>
</feature>
<comment type="caution">
    <text evidence="3">The sequence shown here is derived from an EMBL/GenBank/DDBJ whole genome shotgun (WGS) entry which is preliminary data.</text>
</comment>
<reference evidence="3" key="1">
    <citation type="journal article" date="2022" name="New Phytol.">
        <title>Evolutionary transition to the ectomycorrhizal habit in the genomes of a hyperdiverse lineage of mushroom-forming fungi.</title>
        <authorList>
            <person name="Looney B."/>
            <person name="Miyauchi S."/>
            <person name="Morin E."/>
            <person name="Drula E."/>
            <person name="Courty P.E."/>
            <person name="Kohler A."/>
            <person name="Kuo A."/>
            <person name="LaButti K."/>
            <person name="Pangilinan J."/>
            <person name="Lipzen A."/>
            <person name="Riley R."/>
            <person name="Andreopoulos W."/>
            <person name="He G."/>
            <person name="Johnson J."/>
            <person name="Nolan M."/>
            <person name="Tritt A."/>
            <person name="Barry K.W."/>
            <person name="Grigoriev I.V."/>
            <person name="Nagy L.G."/>
            <person name="Hibbett D."/>
            <person name="Henrissat B."/>
            <person name="Matheny P.B."/>
            <person name="Labbe J."/>
            <person name="Martin F.M."/>
        </authorList>
    </citation>
    <scope>NUCLEOTIDE SEQUENCE</scope>
    <source>
        <strain evidence="3">BPL690</strain>
    </source>
</reference>
<feature type="transmembrane region" description="Helical" evidence="1">
    <location>
        <begin position="255"/>
        <end position="275"/>
    </location>
</feature>
<keyword evidence="1" id="KW-0472">Membrane</keyword>
<evidence type="ECO:0000313" key="3">
    <source>
        <dbReference type="EMBL" id="KAI0300117.1"/>
    </source>
</evidence>